<proteinExistence type="inferred from homology"/>
<dbReference type="InterPro" id="IPR049857">
    <property type="entry name" value="Omp10-like"/>
</dbReference>
<evidence type="ECO:0000256" key="8">
    <source>
        <dbReference type="SAM" id="SignalP"/>
    </source>
</evidence>
<dbReference type="EMBL" id="AMSI01000006">
    <property type="protein sequence ID" value="EKF42377.1"/>
    <property type="molecule type" value="Genomic_DNA"/>
</dbReference>
<gene>
    <name evidence="9" type="ORF">NA8A_09958</name>
</gene>
<comment type="subcellular location">
    <subcellularLocation>
        <location evidence="1">Cell outer membrane</location>
        <topology evidence="1">Lipid-anchor</topology>
    </subcellularLocation>
</comment>
<comment type="similarity">
    <text evidence="7">Belongs to the rhizobiaceae omp10 lipoprotein family.</text>
</comment>
<evidence type="ECO:0000256" key="1">
    <source>
        <dbReference type="ARBA" id="ARBA00004459"/>
    </source>
</evidence>
<evidence type="ECO:0000256" key="5">
    <source>
        <dbReference type="ARBA" id="ARBA00023237"/>
    </source>
</evidence>
<evidence type="ECO:0000256" key="6">
    <source>
        <dbReference type="ARBA" id="ARBA00023288"/>
    </source>
</evidence>
<protein>
    <submittedName>
        <fullName evidence="9">Outer membrane lipoprotein</fullName>
    </submittedName>
</protein>
<dbReference type="STRING" id="721133.SAMN05216176_10624"/>
<dbReference type="Proteomes" id="UP000007374">
    <property type="component" value="Unassembled WGS sequence"/>
</dbReference>
<dbReference type="PROSITE" id="PS51257">
    <property type="entry name" value="PROKAR_LIPOPROTEIN"/>
    <property type="match status" value="1"/>
</dbReference>
<keyword evidence="6 9" id="KW-0449">Lipoprotein</keyword>
<dbReference type="Pfam" id="PF26368">
    <property type="entry name" value="OMP10"/>
    <property type="match status" value="1"/>
</dbReference>
<evidence type="ECO:0000313" key="9">
    <source>
        <dbReference type="EMBL" id="EKF42377.1"/>
    </source>
</evidence>
<evidence type="ECO:0000256" key="2">
    <source>
        <dbReference type="ARBA" id="ARBA00022729"/>
    </source>
</evidence>
<evidence type="ECO:0000256" key="3">
    <source>
        <dbReference type="ARBA" id="ARBA00023136"/>
    </source>
</evidence>
<evidence type="ECO:0000256" key="4">
    <source>
        <dbReference type="ARBA" id="ARBA00023139"/>
    </source>
</evidence>
<accession>K2PMS0</accession>
<dbReference type="eggNOG" id="ENOG5032VTZ">
    <property type="taxonomic scope" value="Bacteria"/>
</dbReference>
<keyword evidence="4" id="KW-0564">Palmitate</keyword>
<organism evidence="9 10">
    <name type="scientific">Nitratireductor indicus C115</name>
    <dbReference type="NCBI Taxonomy" id="1231190"/>
    <lineage>
        <taxon>Bacteria</taxon>
        <taxon>Pseudomonadati</taxon>
        <taxon>Pseudomonadota</taxon>
        <taxon>Alphaproteobacteria</taxon>
        <taxon>Hyphomicrobiales</taxon>
        <taxon>Phyllobacteriaceae</taxon>
        <taxon>Nitratireductor</taxon>
    </lineage>
</organism>
<keyword evidence="10" id="KW-1185">Reference proteome</keyword>
<dbReference type="RefSeq" id="WP_009450327.1">
    <property type="nucleotide sequence ID" value="NZ_AMSI01000006.1"/>
</dbReference>
<evidence type="ECO:0000256" key="7">
    <source>
        <dbReference type="ARBA" id="ARBA00044505"/>
    </source>
</evidence>
<keyword evidence="2 8" id="KW-0732">Signal</keyword>
<reference evidence="9 10" key="1">
    <citation type="journal article" date="2012" name="J. Bacteriol.">
        <title>Genome Sequence of Nitratireductor indicus Type Strain C115.</title>
        <authorList>
            <person name="Lai Q."/>
            <person name="Li G."/>
            <person name="Yu Z."/>
            <person name="Shao Z."/>
        </authorList>
    </citation>
    <scope>NUCLEOTIDE SEQUENCE [LARGE SCALE GENOMIC DNA]</scope>
    <source>
        <strain evidence="9 10">C115</strain>
    </source>
</reference>
<name>K2PMS0_9HYPH</name>
<dbReference type="AlphaFoldDB" id="K2PMS0"/>
<dbReference type="OrthoDB" id="7889062at2"/>
<comment type="caution">
    <text evidence="9">The sequence shown here is derived from an EMBL/GenBank/DDBJ whole genome shotgun (WGS) entry which is preliminary data.</text>
</comment>
<feature type="signal peptide" evidence="8">
    <location>
        <begin position="1"/>
        <end position="21"/>
    </location>
</feature>
<keyword evidence="3" id="KW-0472">Membrane</keyword>
<evidence type="ECO:0000313" key="10">
    <source>
        <dbReference type="Proteomes" id="UP000007374"/>
    </source>
</evidence>
<dbReference type="PATRIC" id="fig|1231190.3.peg.2084"/>
<keyword evidence="5" id="KW-0998">Cell outer membrane</keyword>
<feature type="chain" id="PRO_5003866436" evidence="8">
    <location>
        <begin position="22"/>
        <end position="127"/>
    </location>
</feature>
<sequence length="127" mass="13404">MTAHKILIRTLGGAALVLALAGCQTEMGGGPRMARQTGVEGQWTDQQGVGISTFSSGRFTSIASDTRNKLSEGTYVNKSGNSVEISMTSLVRQTTTKVNCLLVSPDRMNCTNASGQNFVLTRSGQTS</sequence>